<dbReference type="Proteomes" id="UP000289841">
    <property type="component" value="Chromosome"/>
</dbReference>
<keyword evidence="5" id="KW-1185">Reference proteome</keyword>
<dbReference type="KEGG" id="aaxa:NCTC10138_00010"/>
<name>A0A449BFZ7_HAPAX</name>
<gene>
    <name evidence="1" type="ORF">NCTC10138_00010</name>
    <name evidence="2" type="ORF">NCTC10138_01735</name>
    <name evidence="3" type="ORF">NCTC10138_01755</name>
    <name evidence="4" type="ORF">NCTC10138_01773</name>
</gene>
<dbReference type="EMBL" id="LR215048">
    <property type="protein sequence ID" value="VEU81337.1"/>
    <property type="molecule type" value="Genomic_DNA"/>
</dbReference>
<dbReference type="STRING" id="1278311.GCA_000428705_01586"/>
<evidence type="ECO:0000313" key="1">
    <source>
        <dbReference type="EMBL" id="VEU79540.1"/>
    </source>
</evidence>
<evidence type="ECO:0000313" key="3">
    <source>
        <dbReference type="EMBL" id="VEU81356.1"/>
    </source>
</evidence>
<accession>A0A449BFZ7</accession>
<dbReference type="EMBL" id="LR215048">
    <property type="protein sequence ID" value="VEU81356.1"/>
    <property type="molecule type" value="Genomic_DNA"/>
</dbReference>
<dbReference type="KEGG" id="aaxa:NCTC10138_01755"/>
<dbReference type="AlphaFoldDB" id="A0A449BFZ7"/>
<dbReference type="RefSeq" id="WP_156907474.1">
    <property type="nucleotide sequence ID" value="NZ_LR215048.1"/>
</dbReference>
<dbReference type="EMBL" id="LR215048">
    <property type="protein sequence ID" value="VEU81373.1"/>
    <property type="molecule type" value="Genomic_DNA"/>
</dbReference>
<dbReference type="KEGG" id="aaxa:NCTC10138_01735"/>
<dbReference type="KEGG" id="aaxa:NCTC10138_01773"/>
<sequence>MYILEKNNQYVSNIIVVFNNKKAKCILSDNVNFAVKFYDKKDAKAQAKRFKCNLKEL</sequence>
<evidence type="ECO:0000313" key="5">
    <source>
        <dbReference type="Proteomes" id="UP000289841"/>
    </source>
</evidence>
<reference evidence="4 5" key="1">
    <citation type="submission" date="2019-01" db="EMBL/GenBank/DDBJ databases">
        <authorList>
            <consortium name="Pathogen Informatics"/>
        </authorList>
    </citation>
    <scope>NUCLEOTIDE SEQUENCE [LARGE SCALE GENOMIC DNA]</scope>
    <source>
        <strain evidence="4 5">NCTC10138</strain>
    </source>
</reference>
<dbReference type="EMBL" id="LR215048">
    <property type="protein sequence ID" value="VEU79540.1"/>
    <property type="molecule type" value="Genomic_DNA"/>
</dbReference>
<evidence type="ECO:0000313" key="4">
    <source>
        <dbReference type="EMBL" id="VEU81373.1"/>
    </source>
</evidence>
<protein>
    <submittedName>
        <fullName evidence="4">Uncharacterized protein</fullName>
    </submittedName>
</protein>
<organism evidence="4 5">
    <name type="scientific">Haploplasma axanthum</name>
    <name type="common">Acholeplasma axanthum</name>
    <dbReference type="NCBI Taxonomy" id="29552"/>
    <lineage>
        <taxon>Bacteria</taxon>
        <taxon>Bacillati</taxon>
        <taxon>Mycoplasmatota</taxon>
        <taxon>Mollicutes</taxon>
        <taxon>Acholeplasmatales</taxon>
        <taxon>Acholeplasmataceae</taxon>
        <taxon>Haploplasma</taxon>
    </lineage>
</organism>
<proteinExistence type="predicted"/>
<evidence type="ECO:0000313" key="2">
    <source>
        <dbReference type="EMBL" id="VEU81337.1"/>
    </source>
</evidence>